<name>A0ABW3TU62_9MICO</name>
<proteinExistence type="predicted"/>
<gene>
    <name evidence="1" type="ORF">ACFQ3U_14950</name>
</gene>
<organism evidence="1 2">
    <name type="scientific">Leucobacter albus</name>
    <dbReference type="NCBI Taxonomy" id="272210"/>
    <lineage>
        <taxon>Bacteria</taxon>
        <taxon>Bacillati</taxon>
        <taxon>Actinomycetota</taxon>
        <taxon>Actinomycetes</taxon>
        <taxon>Micrococcales</taxon>
        <taxon>Microbacteriaceae</taxon>
        <taxon>Leucobacter</taxon>
    </lineage>
</organism>
<dbReference type="EMBL" id="JBHTLY010000009">
    <property type="protein sequence ID" value="MFD1203194.1"/>
    <property type="molecule type" value="Genomic_DNA"/>
</dbReference>
<evidence type="ECO:0008006" key="3">
    <source>
        <dbReference type="Google" id="ProtNLM"/>
    </source>
</evidence>
<protein>
    <recommendedName>
        <fullName evidence="3">Antitoxin Xre/MbcA/ParS-like toxin-binding domain-containing protein</fullName>
    </recommendedName>
</protein>
<comment type="caution">
    <text evidence="1">The sequence shown here is derived from an EMBL/GenBank/DDBJ whole genome shotgun (WGS) entry which is preliminary data.</text>
</comment>
<reference evidence="2" key="1">
    <citation type="journal article" date="2019" name="Int. J. Syst. Evol. Microbiol.">
        <title>The Global Catalogue of Microorganisms (GCM) 10K type strain sequencing project: providing services to taxonomists for standard genome sequencing and annotation.</title>
        <authorList>
            <consortium name="The Broad Institute Genomics Platform"/>
            <consortium name="The Broad Institute Genome Sequencing Center for Infectious Disease"/>
            <person name="Wu L."/>
            <person name="Ma J."/>
        </authorList>
    </citation>
    <scope>NUCLEOTIDE SEQUENCE [LARGE SCALE GENOMIC DNA]</scope>
    <source>
        <strain evidence="2">CCUG 50213</strain>
    </source>
</reference>
<keyword evidence="2" id="KW-1185">Reference proteome</keyword>
<dbReference type="Proteomes" id="UP001597181">
    <property type="component" value="Unassembled WGS sequence"/>
</dbReference>
<evidence type="ECO:0000313" key="2">
    <source>
        <dbReference type="Proteomes" id="UP001597181"/>
    </source>
</evidence>
<sequence length="207" mass="22980">MSTVRSRSNAPQPGDITTMRRVLERETGLQFTDSQATAALRAAVEVALTEQSRLQLADELARIPHPIPPATSRATQATENAWKAIEAESGLLPGAEVAEVLGSRSAPTAARSFANDMRKRGALLAVRRLNRYLYPGFQFDRERGRVMPWVAPFAGLATEHALSQEDALLWLYRPTTYLPNDARPVDVIASDPDLVIDVARRAWEFEW</sequence>
<dbReference type="RefSeq" id="WP_343961542.1">
    <property type="nucleotide sequence ID" value="NZ_BAAAKZ010000012.1"/>
</dbReference>
<accession>A0ABW3TU62</accession>
<evidence type="ECO:0000313" key="1">
    <source>
        <dbReference type="EMBL" id="MFD1203194.1"/>
    </source>
</evidence>